<keyword evidence="1" id="KW-0812">Transmembrane</keyword>
<evidence type="ECO:0000313" key="2">
    <source>
        <dbReference type="EMBL" id="QHT84625.1"/>
    </source>
</evidence>
<feature type="transmembrane region" description="Helical" evidence="1">
    <location>
        <begin position="6"/>
        <end position="23"/>
    </location>
</feature>
<sequence length="31" mass="3680">MNKETLILFSIMYFAVLIMYIYSPKPTTIHT</sequence>
<organism evidence="2">
    <name type="scientific">viral metagenome</name>
    <dbReference type="NCBI Taxonomy" id="1070528"/>
    <lineage>
        <taxon>unclassified sequences</taxon>
        <taxon>metagenomes</taxon>
        <taxon>organismal metagenomes</taxon>
    </lineage>
</organism>
<evidence type="ECO:0000256" key="1">
    <source>
        <dbReference type="SAM" id="Phobius"/>
    </source>
</evidence>
<keyword evidence="1" id="KW-0472">Membrane</keyword>
<keyword evidence="1" id="KW-1133">Transmembrane helix</keyword>
<protein>
    <submittedName>
        <fullName evidence="2">Uncharacterized protein</fullName>
    </submittedName>
</protein>
<accession>A0A6C0HWX4</accession>
<proteinExistence type="predicted"/>
<name>A0A6C0HWX4_9ZZZZ</name>
<reference evidence="2" key="1">
    <citation type="journal article" date="2020" name="Nature">
        <title>Giant virus diversity and host interactions through global metagenomics.</title>
        <authorList>
            <person name="Schulz F."/>
            <person name="Roux S."/>
            <person name="Paez-Espino D."/>
            <person name="Jungbluth S."/>
            <person name="Walsh D.A."/>
            <person name="Denef V.J."/>
            <person name="McMahon K.D."/>
            <person name="Konstantinidis K.T."/>
            <person name="Eloe-Fadrosh E.A."/>
            <person name="Kyrpides N.C."/>
            <person name="Woyke T."/>
        </authorList>
    </citation>
    <scope>NUCLEOTIDE SEQUENCE</scope>
    <source>
        <strain evidence="2">GVMAG-M-3300023184-177</strain>
    </source>
</reference>
<dbReference type="EMBL" id="MN740021">
    <property type="protein sequence ID" value="QHT84625.1"/>
    <property type="molecule type" value="Genomic_DNA"/>
</dbReference>
<dbReference type="AlphaFoldDB" id="A0A6C0HWX4"/>